<organism evidence="2 3">
    <name type="scientific">Intestinibaculum porci</name>
    <dbReference type="NCBI Taxonomy" id="2487118"/>
    <lineage>
        <taxon>Bacteria</taxon>
        <taxon>Bacillati</taxon>
        <taxon>Bacillota</taxon>
        <taxon>Erysipelotrichia</taxon>
        <taxon>Erysipelotrichales</taxon>
        <taxon>Erysipelotrichaceae</taxon>
        <taxon>Intestinibaculum</taxon>
    </lineage>
</organism>
<dbReference type="FunCoup" id="A0A3G9J9L7">
    <property type="interactions" value="19"/>
</dbReference>
<feature type="transmembrane region" description="Helical" evidence="1">
    <location>
        <begin position="355"/>
        <end position="373"/>
    </location>
</feature>
<dbReference type="Proteomes" id="UP000268059">
    <property type="component" value="Chromosome"/>
</dbReference>
<dbReference type="Pfam" id="PF09586">
    <property type="entry name" value="YfhO"/>
    <property type="match status" value="1"/>
</dbReference>
<dbReference type="RefSeq" id="WP_125119988.1">
    <property type="nucleotide sequence ID" value="NZ_AP019309.1"/>
</dbReference>
<feature type="transmembrane region" description="Helical" evidence="1">
    <location>
        <begin position="101"/>
        <end position="123"/>
    </location>
</feature>
<protein>
    <submittedName>
        <fullName evidence="2">Membrane protein</fullName>
    </submittedName>
</protein>
<name>A0A3G9J9L7_9FIRM</name>
<evidence type="ECO:0000313" key="2">
    <source>
        <dbReference type="EMBL" id="BBH27242.1"/>
    </source>
</evidence>
<evidence type="ECO:0000256" key="1">
    <source>
        <dbReference type="SAM" id="Phobius"/>
    </source>
</evidence>
<feature type="transmembrane region" description="Helical" evidence="1">
    <location>
        <begin position="230"/>
        <end position="253"/>
    </location>
</feature>
<evidence type="ECO:0000313" key="3">
    <source>
        <dbReference type="Proteomes" id="UP000268059"/>
    </source>
</evidence>
<accession>A0A3G9J9L7</accession>
<keyword evidence="1" id="KW-1133">Transmembrane helix</keyword>
<dbReference type="InterPro" id="IPR018580">
    <property type="entry name" value="Uncharacterised_YfhO"/>
</dbReference>
<feature type="transmembrane region" description="Helical" evidence="1">
    <location>
        <begin position="155"/>
        <end position="172"/>
    </location>
</feature>
<keyword evidence="1" id="KW-0812">Transmembrane</keyword>
<dbReference type="InParanoid" id="A0A3G9J9L7"/>
<feature type="transmembrane region" description="Helical" evidence="1">
    <location>
        <begin position="7"/>
        <end position="27"/>
    </location>
</feature>
<feature type="transmembrane region" description="Helical" evidence="1">
    <location>
        <begin position="406"/>
        <end position="425"/>
    </location>
</feature>
<feature type="transmembrane region" description="Helical" evidence="1">
    <location>
        <begin position="380"/>
        <end position="400"/>
    </location>
</feature>
<dbReference type="AlphaFoldDB" id="A0A3G9J9L7"/>
<dbReference type="EMBL" id="AP019309">
    <property type="protein sequence ID" value="BBH27242.1"/>
    <property type="molecule type" value="Genomic_DNA"/>
</dbReference>
<feature type="transmembrane region" description="Helical" evidence="1">
    <location>
        <begin position="193"/>
        <end position="218"/>
    </location>
</feature>
<reference evidence="2 3" key="1">
    <citation type="submission" date="2018-11" db="EMBL/GenBank/DDBJ databases">
        <title>Novel Erysipelotrichaceae bacterium isolated from small intestine of a swine.</title>
        <authorList>
            <person name="Kim J.S."/>
            <person name="Choe H."/>
            <person name="Lee Y.R."/>
            <person name="Kim K.M."/>
            <person name="Park D.S."/>
        </authorList>
    </citation>
    <scope>NUCLEOTIDE SEQUENCE [LARGE SCALE GENOMIC DNA]</scope>
    <source>
        <strain evidence="2 3">SG0102</strain>
    </source>
</reference>
<feature type="transmembrane region" description="Helical" evidence="1">
    <location>
        <begin position="324"/>
        <end position="343"/>
    </location>
</feature>
<feature type="transmembrane region" description="Helical" evidence="1">
    <location>
        <begin position="295"/>
        <end position="312"/>
    </location>
</feature>
<feature type="transmembrane region" description="Helical" evidence="1">
    <location>
        <begin position="130"/>
        <end position="149"/>
    </location>
</feature>
<keyword evidence="1" id="KW-0472">Membrane</keyword>
<sequence>MHKKKKGLYGFSALILPMLLLIGFFALRGYVPFGHKTIVQGDAYRQYIQLFGYLKDVLAGKSALSYSLSKGLGGENIGVFSYYLASPFNLLVVFFQKSQLISFYTLLVILKLGLASLTMYIYLTKRFEKLNSLYATLLGIGFSLSQYGIAQSRSIMWLDGMYMMPLMMLGVYQSVHQRKPYLLAISTGLSIIFNWYVGAINCLFSIGVAAFELLALLADHEGIKAFFKGWLNYIFAMAVGVILSCVLFYPTYLAMTTSSRSTFDFSYFASVMRSNMLSVIPYYRIGTISTAKDVSLYSGALALLGTLGIIYSRNIKLSKKIISILFMALILLCLYYQPLYMVFSLFVNPESFWCRFSYIGTASLTMLSGLYFSERNTDETPLMIGAFVFVIAFLILLRYFHMPWDVYALMTAGIILVEAIILDVMNFQMYVPVLKIVTCLAVMAELLMNINGIYQVQNTPDARIYQNYVTQGLKQIAAIQKQDHSFYRISQTNGMEVVRNNLNSFYDDAYLMNYRSLNSYVSTQNSHTLSFLNALGYKNEVDRMSIVNSSILAADSLLGAKYIMSKTPSKGLKKTSIPGYNGRTVYENPYVFPQAFTYKKAEVLRYDGNPFRYTNSLFSMIYGKKITLYKELKTETKKQGKSYTYTVHLPKEDHYAIYGKILAPHYMNATLNVNGNYETDYMVWLAPHMFPIPYNKHDKTASVTMTYEKEDETKAEYYALDLHVLKKVQKALQKRAPAKLSIINTKITAQVEGKIGEKLYIGVPADANLTLYINGKKTKKEKCEEAMISVPLQEGKNNIVITARVRGLKKGLLMSAIGVMILLIYTYIMRRLQRREARA</sequence>
<keyword evidence="3" id="KW-1185">Reference proteome</keyword>
<feature type="transmembrane region" description="Helical" evidence="1">
    <location>
        <begin position="811"/>
        <end position="828"/>
    </location>
</feature>
<dbReference type="PANTHER" id="PTHR38454">
    <property type="entry name" value="INTEGRAL MEMBRANE PROTEIN-RELATED"/>
    <property type="match status" value="1"/>
</dbReference>
<proteinExistence type="predicted"/>
<dbReference type="OrthoDB" id="9815466at2"/>
<gene>
    <name evidence="2" type="ORF">SG0102_21760</name>
</gene>
<dbReference type="KEGG" id="ebm:SG0102_21760"/>
<dbReference type="PANTHER" id="PTHR38454:SF1">
    <property type="entry name" value="INTEGRAL MEMBRANE PROTEIN"/>
    <property type="match status" value="1"/>
</dbReference>